<keyword evidence="3" id="KW-0804">Transcription</keyword>
<dbReference type="Pfam" id="PF13280">
    <property type="entry name" value="WYL"/>
    <property type="match status" value="1"/>
</dbReference>
<dbReference type="PROSITE" id="PS52050">
    <property type="entry name" value="WYL"/>
    <property type="match status" value="1"/>
</dbReference>
<proteinExistence type="predicted"/>
<dbReference type="InterPro" id="IPR036388">
    <property type="entry name" value="WH-like_DNA-bd_sf"/>
</dbReference>
<evidence type="ECO:0000256" key="3">
    <source>
        <dbReference type="ARBA" id="ARBA00023163"/>
    </source>
</evidence>
<dbReference type="InterPro" id="IPR051534">
    <property type="entry name" value="CBASS_pafABC_assoc_protein"/>
</dbReference>
<dbReference type="EMBL" id="VFML01000001">
    <property type="protein sequence ID" value="TQJ04393.1"/>
    <property type="molecule type" value="Genomic_DNA"/>
</dbReference>
<dbReference type="InterPro" id="IPR036390">
    <property type="entry name" value="WH_DNA-bd_sf"/>
</dbReference>
<keyword evidence="6" id="KW-1185">Reference proteome</keyword>
<comment type="caution">
    <text evidence="5">The sequence shown here is derived from an EMBL/GenBank/DDBJ whole genome shotgun (WGS) entry which is preliminary data.</text>
</comment>
<dbReference type="InterPro" id="IPR001034">
    <property type="entry name" value="DeoR_HTH"/>
</dbReference>
<dbReference type="SUPFAM" id="SSF46785">
    <property type="entry name" value="Winged helix' DNA-binding domain"/>
    <property type="match status" value="1"/>
</dbReference>
<accession>A0A542DMS2</accession>
<evidence type="ECO:0000313" key="6">
    <source>
        <dbReference type="Proteomes" id="UP000320876"/>
    </source>
</evidence>
<keyword evidence="1" id="KW-0805">Transcription regulation</keyword>
<dbReference type="Pfam" id="PF25583">
    <property type="entry name" value="WCX"/>
    <property type="match status" value="1"/>
</dbReference>
<protein>
    <submittedName>
        <fullName evidence="5">Putative DNA-binding transcriptional regulator YafY</fullName>
    </submittedName>
</protein>
<organism evidence="5 6">
    <name type="scientific">Amycolatopsis cihanbeyliensis</name>
    <dbReference type="NCBI Taxonomy" id="1128664"/>
    <lineage>
        <taxon>Bacteria</taxon>
        <taxon>Bacillati</taxon>
        <taxon>Actinomycetota</taxon>
        <taxon>Actinomycetes</taxon>
        <taxon>Pseudonocardiales</taxon>
        <taxon>Pseudonocardiaceae</taxon>
        <taxon>Amycolatopsis</taxon>
    </lineage>
</organism>
<dbReference type="InterPro" id="IPR013196">
    <property type="entry name" value="HTH_11"/>
</dbReference>
<dbReference type="PANTHER" id="PTHR34580">
    <property type="match status" value="1"/>
</dbReference>
<dbReference type="InterPro" id="IPR057727">
    <property type="entry name" value="WCX_dom"/>
</dbReference>
<dbReference type="AlphaFoldDB" id="A0A542DMS2"/>
<name>A0A542DMS2_AMYCI</name>
<dbReference type="InterPro" id="IPR026881">
    <property type="entry name" value="WYL_dom"/>
</dbReference>
<dbReference type="Pfam" id="PF08279">
    <property type="entry name" value="HTH_11"/>
    <property type="match status" value="1"/>
</dbReference>
<reference evidence="5 6" key="1">
    <citation type="submission" date="2019-06" db="EMBL/GenBank/DDBJ databases">
        <title>Sequencing the genomes of 1000 actinobacteria strains.</title>
        <authorList>
            <person name="Klenk H.-P."/>
        </authorList>
    </citation>
    <scope>NUCLEOTIDE SEQUENCE [LARGE SCALE GENOMIC DNA]</scope>
    <source>
        <strain evidence="5 6">DSM 45679</strain>
    </source>
</reference>
<evidence type="ECO:0000313" key="5">
    <source>
        <dbReference type="EMBL" id="TQJ04393.1"/>
    </source>
</evidence>
<evidence type="ECO:0000256" key="2">
    <source>
        <dbReference type="ARBA" id="ARBA00023125"/>
    </source>
</evidence>
<evidence type="ECO:0000259" key="4">
    <source>
        <dbReference type="PROSITE" id="PS51000"/>
    </source>
</evidence>
<dbReference type="PROSITE" id="PS00894">
    <property type="entry name" value="HTH_DEOR_1"/>
    <property type="match status" value="1"/>
</dbReference>
<dbReference type="PROSITE" id="PS51000">
    <property type="entry name" value="HTH_DEOR_2"/>
    <property type="match status" value="1"/>
</dbReference>
<evidence type="ECO:0000256" key="1">
    <source>
        <dbReference type="ARBA" id="ARBA00023015"/>
    </source>
</evidence>
<sequence length="337" mass="36970">MSVRVGMIRGMRSERLVALLFTLQNRRGATAAELAEALGVSERTMHRDIAALREAGVPVWAEPGRHGGIRLVEGWRSRLDGLTSREAVALFAMSTPRALAGLGLGTAVSAAHAKVSASLPGPLREQAQQVAQRFHLDAPGWFRGEDEAAELAAVARAVWEQHRLTVRYRRGERLAERLLEPLGLVLKAGVWYLVAHVPEAGAEHRTIRTYRVSRIAEAEPHPERFERPEGFDLVEWWRESSAQFARALLRERIRIKLSPAGLRALSLIAEPDVSIEARNHAGPPDADGRVEVDLPVESHEVALGQMLRLGAEVEILDPPSLRAAFAEVATAMAARNG</sequence>
<dbReference type="GO" id="GO:0003700">
    <property type="term" value="F:DNA-binding transcription factor activity"/>
    <property type="evidence" value="ECO:0007669"/>
    <property type="project" value="InterPro"/>
</dbReference>
<feature type="domain" description="HTH deoR-type" evidence="4">
    <location>
        <begin position="12"/>
        <end position="71"/>
    </location>
</feature>
<dbReference type="PANTHER" id="PTHR34580:SF1">
    <property type="entry name" value="PROTEIN PAFC"/>
    <property type="match status" value="1"/>
</dbReference>
<dbReference type="InterPro" id="IPR018356">
    <property type="entry name" value="Tscrpt_reg_HTH_DeoR_CS"/>
</dbReference>
<gene>
    <name evidence="5" type="ORF">FB471_4183</name>
</gene>
<dbReference type="PIRSF" id="PIRSF016838">
    <property type="entry name" value="PafC"/>
    <property type="match status" value="1"/>
</dbReference>
<keyword evidence="2 5" id="KW-0238">DNA-binding</keyword>
<dbReference type="Proteomes" id="UP000320876">
    <property type="component" value="Unassembled WGS sequence"/>
</dbReference>
<dbReference type="Gene3D" id="1.10.10.10">
    <property type="entry name" value="Winged helix-like DNA-binding domain superfamily/Winged helix DNA-binding domain"/>
    <property type="match status" value="1"/>
</dbReference>
<dbReference type="GO" id="GO:0003677">
    <property type="term" value="F:DNA binding"/>
    <property type="evidence" value="ECO:0007669"/>
    <property type="project" value="UniProtKB-KW"/>
</dbReference>
<dbReference type="InterPro" id="IPR028349">
    <property type="entry name" value="PafC-like"/>
</dbReference>